<evidence type="ECO:0000313" key="3">
    <source>
        <dbReference type="EMBL" id="PJC81594.1"/>
    </source>
</evidence>
<keyword evidence="2" id="KW-0812">Transmembrane</keyword>
<evidence type="ECO:0000256" key="2">
    <source>
        <dbReference type="SAM" id="Phobius"/>
    </source>
</evidence>
<protein>
    <submittedName>
        <fullName evidence="3">Uncharacterized protein</fullName>
    </submittedName>
</protein>
<reference evidence="4" key="1">
    <citation type="submission" date="2017-09" db="EMBL/GenBank/DDBJ databases">
        <title>Depth-based differentiation of microbial function through sediment-hosted aquifers and enrichment of novel symbionts in the deep terrestrial subsurface.</title>
        <authorList>
            <person name="Probst A.J."/>
            <person name="Ladd B."/>
            <person name="Jarett J.K."/>
            <person name="Geller-Mcgrath D.E."/>
            <person name="Sieber C.M.K."/>
            <person name="Emerson J.B."/>
            <person name="Anantharaman K."/>
            <person name="Thomas B.C."/>
            <person name="Malmstrom R."/>
            <person name="Stieglmeier M."/>
            <person name="Klingl A."/>
            <person name="Woyke T."/>
            <person name="Ryan C.M."/>
            <person name="Banfield J.F."/>
        </authorList>
    </citation>
    <scope>NUCLEOTIDE SEQUENCE [LARGE SCALE GENOMIC DNA]</scope>
</reference>
<dbReference type="EMBL" id="PFQK01000063">
    <property type="protein sequence ID" value="PJC81594.1"/>
    <property type="molecule type" value="Genomic_DNA"/>
</dbReference>
<accession>A0A2M8GM18</accession>
<sequence length="439" mass="48455">MRKIIVFLTVIFFVFFITKNLSAQPRYAVCDLCGYCPPQPAPQSWDSCRNCLYPGISSDPTTKESILIDPVSNSAPTTVPGKQYTYLGCIGEGTSFAEEGVGAGVIQPILNILFSAVGGIAFLFLLYGIAVVTTSQADPGKLNYGKRIIYGAIIGLIFSLSSVLIVKTIFSNILKIPISSSNFPTSVPHPTNPNQFQLTPIPTSTSTPTSGPTITPGGPTLTPTPTPVTSTCSVMDNDLPNSTMRYPDGYTGTPATTKQIFNFAGNNNYSIPYRNPNCSLSQTIINNVYEKMKSFYPYYWQQSKLLEDWETVQSYAIKYNFNPVFVIALWVEESAAGGATNAQKLGCVYRLNKDDTFTHMLPSSTICEQMECLFGRWSVYPQNYALFGCQYQFGSDHWVNNQCTDNPEFVKTIEFWYDFMSSGQPTECRAKYCPNAPGC</sequence>
<keyword evidence="2" id="KW-0472">Membrane</keyword>
<comment type="caution">
    <text evidence="3">The sequence shown here is derived from an EMBL/GenBank/DDBJ whole genome shotgun (WGS) entry which is preliminary data.</text>
</comment>
<evidence type="ECO:0000313" key="4">
    <source>
        <dbReference type="Proteomes" id="UP000229370"/>
    </source>
</evidence>
<dbReference type="AlphaFoldDB" id="A0A2M8GM18"/>
<dbReference type="Proteomes" id="UP000229370">
    <property type="component" value="Unassembled WGS sequence"/>
</dbReference>
<gene>
    <name evidence="3" type="ORF">CO007_03860</name>
</gene>
<organism evidence="3 4">
    <name type="scientific">Candidatus Roizmanbacteria bacterium CG_4_8_14_3_um_filter_36_10</name>
    <dbReference type="NCBI Taxonomy" id="1974834"/>
    <lineage>
        <taxon>Bacteria</taxon>
        <taxon>Candidatus Roizmaniibacteriota</taxon>
    </lineage>
</organism>
<evidence type="ECO:0000256" key="1">
    <source>
        <dbReference type="SAM" id="MobiDB-lite"/>
    </source>
</evidence>
<feature type="transmembrane region" description="Helical" evidence="2">
    <location>
        <begin position="148"/>
        <end position="170"/>
    </location>
</feature>
<proteinExistence type="predicted"/>
<name>A0A2M8GM18_9BACT</name>
<feature type="region of interest" description="Disordered" evidence="1">
    <location>
        <begin position="199"/>
        <end position="229"/>
    </location>
</feature>
<keyword evidence="2" id="KW-1133">Transmembrane helix</keyword>
<feature type="transmembrane region" description="Helical" evidence="2">
    <location>
        <begin position="112"/>
        <end position="136"/>
    </location>
</feature>